<feature type="transmembrane region" description="Helical" evidence="1">
    <location>
        <begin position="208"/>
        <end position="224"/>
    </location>
</feature>
<dbReference type="RefSeq" id="WP_203913096.1">
    <property type="nucleotide sequence ID" value="NZ_BONY01000066.1"/>
</dbReference>
<sequence length="973" mass="102162">MLGHLLLAALYALPVPAQSGLDVKVRATDPAKPVVVLTNSGDQPCQVVAGSGLGTVAFTSVVQDGKAIEPLPIEVSFPDGLELLLTGRLKTLEPGKSAEIALSTIKGGPTGLALEMVTWSQEARTYGALYPIVEGKPLVLELTYSAPVSGDGKVPVCAAATSKGSVGDDDAGTERPKWIVYAALGGGLVVLLGLLVVIFLLRRRKRRAAATVAMLIVAALGISTQERPAYATITNVDPSTQAAFDNCMGVLHQPGNDPAGILPALEAAGVSVTVQRPDNPGDTHEGALNANTIFIFWDPDDTHRYFGSGGNADPCSALYHELHHGWQHNQGTYSMSPCATSDAGGRTLPRTEVEATHAQNALRERLGLPQRDHYGDIPLPADCQPPQPPAHCEGASCADSNGDPHLLTYDNKRYDFQAVGEFVLSRESSGGYQIQVRQQPAADSRVVALNTAVAMRVGQEKVELRMGPEGLVLLVGGQAKKLGNTKLAAGEVVATKDKVEVAWENKGPKVFVRPIGRWGLHIALQPAPAQAGKLEGLLGDYDGNSKNDIKPKGGSPIAEPTFSALYPSYADSWRIDAKESLFTYEAGQSTDSFTDRKFPEREIKVESLPGRAVAEALCRRLGVTDPLLLTGCIIDVAMTGQADFAAALASGQFFSGGPDFGGIPFTVRLEKQGDTATVEFDGTSGQQVFIDVPGATLANNCGVLTLIAPDGKELRDGCIINGVGHIDSTTLPATGKYKVTVEARTGPGEARLRVITIKDVTGTLKPDGPPIVVKIDKPGVVGRFTFAGKRDQKVFLQVTRASLDNECGLLALRKPDGGEIRSGCVINGTGELDGTVLPEDGSYTIELDPNARGVGEATIRLIDAIDQHGTLTVNGPAVTAKIQQAGAEAFFTFSGAAGQRIFIDATSSSLPSQCGLLDLRDPVGGVTVSGCIVNGTGGIAERDGYVLKLTGTYTLIVDPNGDGTGQAEIKLRG</sequence>
<dbReference type="EMBL" id="BONY01000066">
    <property type="protein sequence ID" value="GIH09362.1"/>
    <property type="molecule type" value="Genomic_DNA"/>
</dbReference>
<feature type="chain" id="PRO_5038415856" description="VWFD domain-containing protein" evidence="2">
    <location>
        <begin position="18"/>
        <end position="973"/>
    </location>
</feature>
<dbReference type="PANTHER" id="PTHR13802">
    <property type="entry name" value="MUCIN 4-RELATED"/>
    <property type="match status" value="1"/>
</dbReference>
<dbReference type="Proteomes" id="UP000612899">
    <property type="component" value="Unassembled WGS sequence"/>
</dbReference>
<keyword evidence="2" id="KW-0732">Signal</keyword>
<feature type="domain" description="VWFD" evidence="3">
    <location>
        <begin position="396"/>
        <end position="581"/>
    </location>
</feature>
<evidence type="ECO:0000313" key="4">
    <source>
        <dbReference type="EMBL" id="GIH09362.1"/>
    </source>
</evidence>
<dbReference type="SMART" id="SM00216">
    <property type="entry name" value="VWD"/>
    <property type="match status" value="1"/>
</dbReference>
<keyword evidence="1" id="KW-1133">Transmembrane helix</keyword>
<accession>A0A8J3QG08</accession>
<gene>
    <name evidence="4" type="ORF">Rhe02_74290</name>
</gene>
<feature type="transmembrane region" description="Helical" evidence="1">
    <location>
        <begin position="178"/>
        <end position="201"/>
    </location>
</feature>
<organism evidence="4 5">
    <name type="scientific">Rhizocola hellebori</name>
    <dbReference type="NCBI Taxonomy" id="1392758"/>
    <lineage>
        <taxon>Bacteria</taxon>
        <taxon>Bacillati</taxon>
        <taxon>Actinomycetota</taxon>
        <taxon>Actinomycetes</taxon>
        <taxon>Micromonosporales</taxon>
        <taxon>Micromonosporaceae</taxon>
        <taxon>Rhizocola</taxon>
    </lineage>
</organism>
<dbReference type="PROSITE" id="PS51233">
    <property type="entry name" value="VWFD"/>
    <property type="match status" value="1"/>
</dbReference>
<keyword evidence="5" id="KW-1185">Reference proteome</keyword>
<evidence type="ECO:0000259" key="3">
    <source>
        <dbReference type="PROSITE" id="PS51233"/>
    </source>
</evidence>
<evidence type="ECO:0000256" key="2">
    <source>
        <dbReference type="SAM" id="SignalP"/>
    </source>
</evidence>
<feature type="signal peptide" evidence="2">
    <location>
        <begin position="1"/>
        <end position="17"/>
    </location>
</feature>
<protein>
    <recommendedName>
        <fullName evidence="3">VWFD domain-containing protein</fullName>
    </recommendedName>
</protein>
<dbReference type="InterPro" id="IPR051495">
    <property type="entry name" value="Epithelial_Barrier/Signaling"/>
</dbReference>
<comment type="caution">
    <text evidence="4">The sequence shown here is derived from an EMBL/GenBank/DDBJ whole genome shotgun (WGS) entry which is preliminary data.</text>
</comment>
<dbReference type="PANTHER" id="PTHR13802:SF52">
    <property type="entry name" value="MUCIN-4"/>
    <property type="match status" value="1"/>
</dbReference>
<dbReference type="InterPro" id="IPR001846">
    <property type="entry name" value="VWF_type-D"/>
</dbReference>
<proteinExistence type="predicted"/>
<dbReference type="AlphaFoldDB" id="A0A8J3QG08"/>
<name>A0A8J3QG08_9ACTN</name>
<reference evidence="4" key="1">
    <citation type="submission" date="2021-01" db="EMBL/GenBank/DDBJ databases">
        <title>Whole genome shotgun sequence of Rhizocola hellebori NBRC 109834.</title>
        <authorList>
            <person name="Komaki H."/>
            <person name="Tamura T."/>
        </authorList>
    </citation>
    <scope>NUCLEOTIDE SEQUENCE</scope>
    <source>
        <strain evidence="4">NBRC 109834</strain>
    </source>
</reference>
<dbReference type="Pfam" id="PF00094">
    <property type="entry name" value="VWD"/>
    <property type="match status" value="1"/>
</dbReference>
<keyword evidence="1" id="KW-0472">Membrane</keyword>
<evidence type="ECO:0000256" key="1">
    <source>
        <dbReference type="SAM" id="Phobius"/>
    </source>
</evidence>
<evidence type="ECO:0000313" key="5">
    <source>
        <dbReference type="Proteomes" id="UP000612899"/>
    </source>
</evidence>
<keyword evidence="1" id="KW-0812">Transmembrane</keyword>
<dbReference type="Gene3D" id="2.60.120.380">
    <property type="match status" value="2"/>
</dbReference>